<dbReference type="Proteomes" id="UP000582016">
    <property type="component" value="Unassembled WGS sequence"/>
</dbReference>
<proteinExistence type="predicted"/>
<sequence>MFTIRTTLLSLAALTSSVVDEHLRIVWSKGDFSTISGPNGGNQNGQAWTGPFRIVDSLASSGHVAPHIDFSRISSEPNPHNLAIELLLSG</sequence>
<organism evidence="2 3">
    <name type="scientific">Fusarium phyllophilum</name>
    <dbReference type="NCBI Taxonomy" id="47803"/>
    <lineage>
        <taxon>Eukaryota</taxon>
        <taxon>Fungi</taxon>
        <taxon>Dikarya</taxon>
        <taxon>Ascomycota</taxon>
        <taxon>Pezizomycotina</taxon>
        <taxon>Sordariomycetes</taxon>
        <taxon>Hypocreomycetidae</taxon>
        <taxon>Hypocreales</taxon>
        <taxon>Nectriaceae</taxon>
        <taxon>Fusarium</taxon>
        <taxon>Fusarium fujikuroi species complex</taxon>
    </lineage>
</organism>
<feature type="signal peptide" evidence="1">
    <location>
        <begin position="1"/>
        <end position="17"/>
    </location>
</feature>
<dbReference type="EMBL" id="JAAOAQ010000207">
    <property type="protein sequence ID" value="KAF5561599.1"/>
    <property type="molecule type" value="Genomic_DNA"/>
</dbReference>
<comment type="caution">
    <text evidence="2">The sequence shown here is derived from an EMBL/GenBank/DDBJ whole genome shotgun (WGS) entry which is preliminary data.</text>
</comment>
<evidence type="ECO:0000256" key="1">
    <source>
        <dbReference type="SAM" id="SignalP"/>
    </source>
</evidence>
<protein>
    <submittedName>
        <fullName evidence="2">Uncharacterized protein</fullName>
    </submittedName>
</protein>
<keyword evidence="3" id="KW-1185">Reference proteome</keyword>
<evidence type="ECO:0000313" key="2">
    <source>
        <dbReference type="EMBL" id="KAF5561599.1"/>
    </source>
</evidence>
<name>A0A8H5JTP5_9HYPO</name>
<feature type="chain" id="PRO_5034292945" evidence="1">
    <location>
        <begin position="18"/>
        <end position="90"/>
    </location>
</feature>
<keyword evidence="1" id="KW-0732">Signal</keyword>
<dbReference type="AlphaFoldDB" id="A0A8H5JTP5"/>
<gene>
    <name evidence="2" type="ORF">FPHYL_6092</name>
</gene>
<accession>A0A8H5JTP5</accession>
<reference evidence="2 3" key="1">
    <citation type="submission" date="2020-05" db="EMBL/GenBank/DDBJ databases">
        <title>Identification and distribution of gene clusters putatively required for synthesis of sphingolipid metabolism inhibitors in phylogenetically diverse species of the filamentous fungus Fusarium.</title>
        <authorList>
            <person name="Kim H.-S."/>
            <person name="Busman M."/>
            <person name="Brown D.W."/>
            <person name="Divon H."/>
            <person name="Uhlig S."/>
            <person name="Proctor R.H."/>
        </authorList>
    </citation>
    <scope>NUCLEOTIDE SEQUENCE [LARGE SCALE GENOMIC DNA]</scope>
    <source>
        <strain evidence="2 3">NRRL 13617</strain>
    </source>
</reference>
<evidence type="ECO:0000313" key="3">
    <source>
        <dbReference type="Proteomes" id="UP000582016"/>
    </source>
</evidence>